<comment type="caution">
    <text evidence="7">The sequence shown here is derived from an EMBL/GenBank/DDBJ whole genome shotgun (WGS) entry which is preliminary data.</text>
</comment>
<dbReference type="GO" id="GO:0005739">
    <property type="term" value="C:mitochondrion"/>
    <property type="evidence" value="ECO:0007669"/>
    <property type="project" value="UniProtKB-SubCell"/>
</dbReference>
<accession>A0AAV0FH48</accession>
<evidence type="ECO:0000256" key="2">
    <source>
        <dbReference type="ARBA" id="ARBA00006643"/>
    </source>
</evidence>
<keyword evidence="8" id="KW-1185">Reference proteome</keyword>
<keyword evidence="3" id="KW-0677">Repeat</keyword>
<evidence type="ECO:0000256" key="1">
    <source>
        <dbReference type="ARBA" id="ARBA00004173"/>
    </source>
</evidence>
<dbReference type="Pfam" id="PF20431">
    <property type="entry name" value="E_motif"/>
    <property type="match status" value="1"/>
</dbReference>
<comment type="similarity">
    <text evidence="2">Belongs to the PPR family. PCMP-H subfamily.</text>
</comment>
<proteinExistence type="inferred from homology"/>
<gene>
    <name evidence="7" type="ORF">CEPIT_LOCUS34165</name>
</gene>
<evidence type="ECO:0000313" key="7">
    <source>
        <dbReference type="EMBL" id="CAH9134980.1"/>
    </source>
</evidence>
<evidence type="ECO:0000256" key="5">
    <source>
        <dbReference type="ARBA" id="ARBA00023128"/>
    </source>
</evidence>
<dbReference type="InterPro" id="IPR002885">
    <property type="entry name" value="PPR_rpt"/>
</dbReference>
<dbReference type="NCBIfam" id="TIGR00756">
    <property type="entry name" value="PPR"/>
    <property type="match status" value="3"/>
</dbReference>
<organism evidence="7 8">
    <name type="scientific">Cuscuta epithymum</name>
    <dbReference type="NCBI Taxonomy" id="186058"/>
    <lineage>
        <taxon>Eukaryota</taxon>
        <taxon>Viridiplantae</taxon>
        <taxon>Streptophyta</taxon>
        <taxon>Embryophyta</taxon>
        <taxon>Tracheophyta</taxon>
        <taxon>Spermatophyta</taxon>
        <taxon>Magnoliopsida</taxon>
        <taxon>eudicotyledons</taxon>
        <taxon>Gunneridae</taxon>
        <taxon>Pentapetalae</taxon>
        <taxon>asterids</taxon>
        <taxon>lamiids</taxon>
        <taxon>Solanales</taxon>
        <taxon>Convolvulaceae</taxon>
        <taxon>Cuscuteae</taxon>
        <taxon>Cuscuta</taxon>
        <taxon>Cuscuta subgen. Cuscuta</taxon>
    </lineage>
</organism>
<dbReference type="InterPro" id="IPR046960">
    <property type="entry name" value="PPR_At4g14850-like_plant"/>
</dbReference>
<evidence type="ECO:0008006" key="9">
    <source>
        <dbReference type="Google" id="ProtNLM"/>
    </source>
</evidence>
<dbReference type="InterPro" id="IPR011990">
    <property type="entry name" value="TPR-like_helical_dom_sf"/>
</dbReference>
<dbReference type="FunFam" id="1.25.40.10:FF:000488">
    <property type="entry name" value="Pentatricopeptide repeat-containing protein, mitochondrial"/>
    <property type="match status" value="1"/>
</dbReference>
<dbReference type="InterPro" id="IPR046848">
    <property type="entry name" value="E_motif"/>
</dbReference>
<reference evidence="7" key="1">
    <citation type="submission" date="2022-07" db="EMBL/GenBank/DDBJ databases">
        <authorList>
            <person name="Macas J."/>
            <person name="Novak P."/>
            <person name="Neumann P."/>
        </authorList>
    </citation>
    <scope>NUCLEOTIDE SEQUENCE</scope>
</reference>
<dbReference type="GO" id="GO:0003723">
    <property type="term" value="F:RNA binding"/>
    <property type="evidence" value="ECO:0007669"/>
    <property type="project" value="InterPro"/>
</dbReference>
<dbReference type="AlphaFoldDB" id="A0AAV0FH48"/>
<evidence type="ECO:0000256" key="6">
    <source>
        <dbReference type="PROSITE-ProRule" id="PRU00708"/>
    </source>
</evidence>
<name>A0AAV0FH48_9ASTE</name>
<feature type="repeat" description="PPR" evidence="6">
    <location>
        <begin position="136"/>
        <end position="170"/>
    </location>
</feature>
<dbReference type="EMBL" id="CAMAPF010000984">
    <property type="protein sequence ID" value="CAH9134980.1"/>
    <property type="molecule type" value="Genomic_DNA"/>
</dbReference>
<keyword evidence="5" id="KW-0496">Mitochondrion</keyword>
<protein>
    <recommendedName>
        <fullName evidence="9">Pentatricopeptide repeat-containing protein</fullName>
    </recommendedName>
</protein>
<dbReference type="PANTHER" id="PTHR47926:SF466">
    <property type="entry name" value="(WILD MALAYSIAN BANANA) HYPOTHETICAL PROTEIN"/>
    <property type="match status" value="1"/>
</dbReference>
<feature type="repeat" description="PPR" evidence="6">
    <location>
        <begin position="237"/>
        <end position="271"/>
    </location>
</feature>
<dbReference type="FunFam" id="1.25.40.10:FF:000184">
    <property type="entry name" value="Pentatricopeptide repeat-containing protein, chloroplastic"/>
    <property type="match status" value="1"/>
</dbReference>
<evidence type="ECO:0000256" key="3">
    <source>
        <dbReference type="ARBA" id="ARBA00022737"/>
    </source>
</evidence>
<keyword evidence="4" id="KW-0809">Transit peptide</keyword>
<dbReference type="PANTHER" id="PTHR47926">
    <property type="entry name" value="PENTATRICOPEPTIDE REPEAT-CONTAINING PROTEIN"/>
    <property type="match status" value="1"/>
</dbReference>
<comment type="subcellular location">
    <subcellularLocation>
        <location evidence="1">Mitochondrion</location>
    </subcellularLocation>
</comment>
<dbReference type="GO" id="GO:0009451">
    <property type="term" value="P:RNA modification"/>
    <property type="evidence" value="ECO:0007669"/>
    <property type="project" value="InterPro"/>
</dbReference>
<dbReference type="Pfam" id="PF01535">
    <property type="entry name" value="PPR"/>
    <property type="match status" value="2"/>
</dbReference>
<feature type="repeat" description="PPR" evidence="6">
    <location>
        <begin position="338"/>
        <end position="372"/>
    </location>
</feature>
<dbReference type="Pfam" id="PF13041">
    <property type="entry name" value="PPR_2"/>
    <property type="match status" value="3"/>
</dbReference>
<evidence type="ECO:0000256" key="4">
    <source>
        <dbReference type="ARBA" id="ARBA00022946"/>
    </source>
</evidence>
<dbReference type="Gene3D" id="1.25.40.10">
    <property type="entry name" value="Tetratricopeptide repeat domain"/>
    <property type="match status" value="3"/>
</dbReference>
<dbReference type="Proteomes" id="UP001152523">
    <property type="component" value="Unassembled WGS sequence"/>
</dbReference>
<evidence type="ECO:0000313" key="8">
    <source>
        <dbReference type="Proteomes" id="UP001152523"/>
    </source>
</evidence>
<dbReference type="PROSITE" id="PS51375">
    <property type="entry name" value="PPR"/>
    <property type="match status" value="3"/>
</dbReference>
<dbReference type="FunFam" id="1.25.40.10:FF:000501">
    <property type="entry name" value="Putative pentatricopeptide repeat-containing protein mitochondrial"/>
    <property type="match status" value="1"/>
</dbReference>
<sequence length="519" mass="58660">MLKKTASFLNRRAIEQHFHSSIRSIPACIYRQLQTLTSSPPNVTILEALCTDGNLTEALFEMGKRGIEMVFKDYNILLNECINQRAIREGQRLHSHIIKTLYRPPVFLRTRLIVFYVKCEMLGDAKRVFDEMPERNVVAWTAMISAYAQRGYFLEALNLFVQMLRSGTQPNEFTFATVLTSCVGTFGLNFGQQIHGLLIQSAFESHLYVGSSLLDMYAKSGSIPEARLVFECLPERDIVSCAAIISGCVQQGHFEDAIEIFRRLQREGMTSNYVTYTSLVNASSGLAAVEHGRQVHGYVIRNELLSHVILQNSLIDMYSKCGNLTYSRIIFDRMSERTVSSWNAMLVGYSKHGMGRETVDLFEKMRNENVTKPDSVTFLAVLTGCSHGGMEEKGLEIFNEMVNGENEGDVWMEHYGCIVDMLGRSGRVEQAYKFVQEMPFKPNASVLGSLLGACRFHVKPEIGEIIGNRLMEIEPECGGNYVILSNIYASAGRWGDAKRVRKMMREKLVMKEPGMSWVE</sequence>